<evidence type="ECO:0000256" key="7">
    <source>
        <dbReference type="HAMAP-Rule" id="MF_00017"/>
    </source>
</evidence>
<comment type="caution">
    <text evidence="7">Lacks conserved residue(s) required for the propagation of feature annotation.</text>
</comment>
<dbReference type="SMART" id="SM00493">
    <property type="entry name" value="TOPRIM"/>
    <property type="match status" value="1"/>
</dbReference>
<keyword evidence="6 7" id="KW-0234">DNA repair</keyword>
<dbReference type="Gene3D" id="1.10.8.420">
    <property type="entry name" value="RecR Domain 1"/>
    <property type="match status" value="1"/>
</dbReference>
<dbReference type="InterPro" id="IPR006171">
    <property type="entry name" value="TOPRIM_dom"/>
</dbReference>
<evidence type="ECO:0000256" key="4">
    <source>
        <dbReference type="ARBA" id="ARBA00022833"/>
    </source>
</evidence>
<proteinExistence type="inferred from homology"/>
<evidence type="ECO:0000256" key="2">
    <source>
        <dbReference type="ARBA" id="ARBA00022763"/>
    </source>
</evidence>
<evidence type="ECO:0000259" key="8">
    <source>
        <dbReference type="PROSITE" id="PS50880"/>
    </source>
</evidence>
<evidence type="ECO:0000313" key="10">
    <source>
        <dbReference type="Proteomes" id="UP000177811"/>
    </source>
</evidence>
<organism evidence="9 10">
    <name type="scientific">Candidatus Sungbacteria bacterium RIFCSPHIGHO2_02_FULL_51_29</name>
    <dbReference type="NCBI Taxonomy" id="1802273"/>
    <lineage>
        <taxon>Bacteria</taxon>
        <taxon>Candidatus Sungiibacteriota</taxon>
    </lineage>
</organism>
<evidence type="ECO:0000256" key="6">
    <source>
        <dbReference type="ARBA" id="ARBA00023204"/>
    </source>
</evidence>
<evidence type="ECO:0000256" key="3">
    <source>
        <dbReference type="ARBA" id="ARBA00022771"/>
    </source>
</evidence>
<dbReference type="Pfam" id="PF13662">
    <property type="entry name" value="Toprim_4"/>
    <property type="match status" value="1"/>
</dbReference>
<keyword evidence="2 7" id="KW-0227">DNA damage</keyword>
<gene>
    <name evidence="7" type="primary">recR</name>
    <name evidence="9" type="ORF">A3C16_03140</name>
</gene>
<keyword evidence="3 7" id="KW-0863">Zinc-finger</keyword>
<sequence>MIPQPLQHLIDQFTKFPGIGPRQAARFCYYLLHEDAEVAKDLSSTLATLHDTVASCRECYKSVEHKHEDAPPLCEFCKNDARDETKILIVEKEQDLHTIERTKKFAGRYHVLGGTISPLDSSSPQKLHLRDLFERAKRIQAARRETRVEVILATNPTTEGDTTALYIERILKPLGVVVSRLGRGLGTGSELEYADMTTLENALTNRR</sequence>
<dbReference type="PANTHER" id="PTHR30446">
    <property type="entry name" value="RECOMBINATION PROTEIN RECR"/>
    <property type="match status" value="1"/>
</dbReference>
<comment type="function">
    <text evidence="7">May play a role in DNA repair. It seems to be involved in an RecBC-independent recombinational process of DNA repair. It may act with RecF and RecO.</text>
</comment>
<dbReference type="CDD" id="cd01025">
    <property type="entry name" value="TOPRIM_recR"/>
    <property type="match status" value="1"/>
</dbReference>
<dbReference type="InterPro" id="IPR023627">
    <property type="entry name" value="Rcmb_RecR"/>
</dbReference>
<dbReference type="PROSITE" id="PS50880">
    <property type="entry name" value="TOPRIM"/>
    <property type="match status" value="1"/>
</dbReference>
<reference evidence="9 10" key="1">
    <citation type="journal article" date="2016" name="Nat. Commun.">
        <title>Thousands of microbial genomes shed light on interconnected biogeochemical processes in an aquifer system.</title>
        <authorList>
            <person name="Anantharaman K."/>
            <person name="Brown C.T."/>
            <person name="Hug L.A."/>
            <person name="Sharon I."/>
            <person name="Castelle C.J."/>
            <person name="Probst A.J."/>
            <person name="Thomas B.C."/>
            <person name="Singh A."/>
            <person name="Wilkins M.J."/>
            <person name="Karaoz U."/>
            <person name="Brodie E.L."/>
            <person name="Williams K.H."/>
            <person name="Hubbard S.S."/>
            <person name="Banfield J.F."/>
        </authorList>
    </citation>
    <scope>NUCLEOTIDE SEQUENCE [LARGE SCALE GENOMIC DNA]</scope>
</reference>
<keyword evidence="4 7" id="KW-0862">Zinc</keyword>
<dbReference type="NCBIfam" id="TIGR00615">
    <property type="entry name" value="recR"/>
    <property type="match status" value="1"/>
</dbReference>
<dbReference type="Proteomes" id="UP000177811">
    <property type="component" value="Unassembled WGS sequence"/>
</dbReference>
<dbReference type="GO" id="GO:0006310">
    <property type="term" value="P:DNA recombination"/>
    <property type="evidence" value="ECO:0007669"/>
    <property type="project" value="UniProtKB-UniRule"/>
</dbReference>
<evidence type="ECO:0000256" key="5">
    <source>
        <dbReference type="ARBA" id="ARBA00023172"/>
    </source>
</evidence>
<keyword evidence="5 7" id="KW-0233">DNA recombination</keyword>
<dbReference type="Pfam" id="PF21175">
    <property type="entry name" value="RecR_C"/>
    <property type="match status" value="1"/>
</dbReference>
<dbReference type="GO" id="GO:0006281">
    <property type="term" value="P:DNA repair"/>
    <property type="evidence" value="ECO:0007669"/>
    <property type="project" value="UniProtKB-UniRule"/>
</dbReference>
<protein>
    <recommendedName>
        <fullName evidence="7">Recombination protein RecR</fullName>
    </recommendedName>
</protein>
<dbReference type="GO" id="GO:0003677">
    <property type="term" value="F:DNA binding"/>
    <property type="evidence" value="ECO:0007669"/>
    <property type="project" value="UniProtKB-UniRule"/>
</dbReference>
<dbReference type="Pfam" id="PF21176">
    <property type="entry name" value="RecR_HhH"/>
    <property type="match status" value="1"/>
</dbReference>
<dbReference type="HAMAP" id="MF_00017">
    <property type="entry name" value="RecR"/>
    <property type="match status" value="1"/>
</dbReference>
<evidence type="ECO:0000256" key="1">
    <source>
        <dbReference type="ARBA" id="ARBA00022723"/>
    </source>
</evidence>
<comment type="caution">
    <text evidence="9">The sequence shown here is derived from an EMBL/GenBank/DDBJ whole genome shotgun (WGS) entry which is preliminary data.</text>
</comment>
<feature type="domain" description="Toprim" evidence="8">
    <location>
        <begin position="85"/>
        <end position="186"/>
    </location>
</feature>
<keyword evidence="1 7" id="KW-0479">Metal-binding</keyword>
<evidence type="ECO:0000313" key="9">
    <source>
        <dbReference type="EMBL" id="OHA01703.1"/>
    </source>
</evidence>
<dbReference type="GO" id="GO:0008270">
    <property type="term" value="F:zinc ion binding"/>
    <property type="evidence" value="ECO:0007669"/>
    <property type="project" value="UniProtKB-KW"/>
</dbReference>
<dbReference type="AlphaFoldDB" id="A0A1G2KQR4"/>
<dbReference type="Gene3D" id="3.40.1360.10">
    <property type="match status" value="1"/>
</dbReference>
<dbReference type="InterPro" id="IPR000093">
    <property type="entry name" value="DNA_Rcmb_RecR"/>
</dbReference>
<dbReference type="InterPro" id="IPR034137">
    <property type="entry name" value="TOPRIM_RecR"/>
</dbReference>
<dbReference type="PANTHER" id="PTHR30446:SF0">
    <property type="entry name" value="RECOMBINATION PROTEIN RECR"/>
    <property type="match status" value="1"/>
</dbReference>
<accession>A0A1G2KQR4</accession>
<comment type="similarity">
    <text evidence="7">Belongs to the RecR family.</text>
</comment>
<dbReference type="EMBL" id="MHQL01000056">
    <property type="protein sequence ID" value="OHA01703.1"/>
    <property type="molecule type" value="Genomic_DNA"/>
</dbReference>
<name>A0A1G2KQR4_9BACT</name>
<dbReference type="SUPFAM" id="SSF111304">
    <property type="entry name" value="Recombination protein RecR"/>
    <property type="match status" value="1"/>
</dbReference>